<protein>
    <submittedName>
        <fullName evidence="1">Uncharacterized protein</fullName>
    </submittedName>
</protein>
<proteinExistence type="predicted"/>
<dbReference type="EMBL" id="AM743169">
    <property type="protein sequence ID" value="CAQ45432.1"/>
    <property type="molecule type" value="Genomic_DNA"/>
</dbReference>
<reference evidence="1 2" key="1">
    <citation type="journal article" date="2008" name="Genome Biol.">
        <title>The complete genome, comparative and functional analysis of Stenotrophomonas maltophilia reveals an organism heavily shielded by drug resistance determinants.</title>
        <authorList>
            <person name="Crossman L.C."/>
            <person name="Gould V.C."/>
            <person name="Dow J.M."/>
            <person name="Vernikos G.S."/>
            <person name="Okazaki A."/>
            <person name="Sebaihia M."/>
            <person name="Saunders D."/>
            <person name="Arrowsmith C."/>
            <person name="Carver T."/>
            <person name="Peters N."/>
            <person name="Adlem E."/>
            <person name="Kerhornou A."/>
            <person name="Lord A."/>
            <person name="Murphy L."/>
            <person name="Seeger K."/>
            <person name="Squares R."/>
            <person name="Rutter S."/>
            <person name="Quail M.A."/>
            <person name="Rajandream M.A."/>
            <person name="Harris D."/>
            <person name="Churcher C."/>
            <person name="Bentley S.D."/>
            <person name="Parkhill J."/>
            <person name="Thomson N.R."/>
            <person name="Avison M.B."/>
        </authorList>
    </citation>
    <scope>NUCLEOTIDE SEQUENCE [LARGE SCALE GENOMIC DNA]</scope>
    <source>
        <strain evidence="1 2">K279a</strain>
    </source>
</reference>
<sequence>MGIAWRKLTPVDGGGSNMETEGFRRTLRGVIDGHRFLVTVTSQAGEVFQFTATVDGVAVEVRDRGVIRNKGDAMQLAMVAVERYIAELGGKC</sequence>
<dbReference type="Proteomes" id="UP000008840">
    <property type="component" value="Chromosome"/>
</dbReference>
<gene>
    <name evidence="1" type="ordered locus">Smlt1912</name>
</gene>
<dbReference type="EnsemblBacteria" id="CAQ45432">
    <property type="protein sequence ID" value="CAQ45432"/>
    <property type="gene ID" value="Smlt1912"/>
</dbReference>
<dbReference type="HOGENOM" id="CLU_2669302_0_0_6"/>
<dbReference type="KEGG" id="sml:Smlt1912"/>
<accession>B2FM64</accession>
<evidence type="ECO:0000313" key="1">
    <source>
        <dbReference type="EMBL" id="CAQ45432.1"/>
    </source>
</evidence>
<organism evidence="1 2">
    <name type="scientific">Stenotrophomonas maltophilia (strain K279a)</name>
    <dbReference type="NCBI Taxonomy" id="522373"/>
    <lineage>
        <taxon>Bacteria</taxon>
        <taxon>Pseudomonadati</taxon>
        <taxon>Pseudomonadota</taxon>
        <taxon>Gammaproteobacteria</taxon>
        <taxon>Lysobacterales</taxon>
        <taxon>Lysobacteraceae</taxon>
        <taxon>Stenotrophomonas</taxon>
        <taxon>Stenotrophomonas maltophilia group</taxon>
    </lineage>
</organism>
<dbReference type="AlphaFoldDB" id="B2FM64"/>
<evidence type="ECO:0000313" key="2">
    <source>
        <dbReference type="Proteomes" id="UP000008840"/>
    </source>
</evidence>
<name>B2FM64_STRMK</name>
<keyword evidence="2" id="KW-1185">Reference proteome</keyword>